<evidence type="ECO:0008006" key="4">
    <source>
        <dbReference type="Google" id="ProtNLM"/>
    </source>
</evidence>
<name>A0AAJ0H5Q3_9PEZI</name>
<sequence>MARHLCTLPEELLLIIMELLDPVGIQCLRRTSGLFLRLFSSPCFSHQHNKELGSHPQPSWMPYTPWARPNRAFEAEALTPRFVEYLERDARRNFCTKCRAVGNGLAGLHRARNLVDKSLHCVGCDEKHPLAYFSAAERQRDEKARICIGHEGYFRLCEHKVIDWKTVANAVRQLNAHPATGAIIITPLLECRAASHIPTNHGIAAEVYPRLELIYRRNYGFLLTATWSGHLPLSELVSSGRHYSVGDITDRLRLLRRGAAEYIAPQSGPGYLPEMRLFDPNRCGFLDHTGTPTGTGVPGAWSLPVPSGSNNQSCRMHPGSGCLLRRPNPTGGRTQDEHGNIAGSHVVRTWFGRMVLPYGLKLQAEACASGGGRCLEVSYLRDVLVADINDVECRKVTHSWCEALHPSSYNLAKDSENHGILWCYDETCANYYRFVERLVMRKCRRKAGVTVDWFRSYRGWRPTTEATNVRVDRVDNLAHGFKPPESKITNTLKSNTARGELKMPDKPDKPCIGDSSQRKTRRKCGGARRLLAKCWQLVRGRGLAHR</sequence>
<dbReference type="SUPFAM" id="SSF81383">
    <property type="entry name" value="F-box domain"/>
    <property type="match status" value="1"/>
</dbReference>
<protein>
    <recommendedName>
        <fullName evidence="4">F-box domain-containing protein</fullName>
    </recommendedName>
</protein>
<gene>
    <name evidence="2" type="ORF">B0T25DRAFT_363488</name>
</gene>
<evidence type="ECO:0000313" key="2">
    <source>
        <dbReference type="EMBL" id="KAK3339788.1"/>
    </source>
</evidence>
<feature type="compositionally biased region" description="Basic and acidic residues" evidence="1">
    <location>
        <begin position="499"/>
        <end position="511"/>
    </location>
</feature>
<dbReference type="EMBL" id="JAUIQD010000009">
    <property type="protein sequence ID" value="KAK3339788.1"/>
    <property type="molecule type" value="Genomic_DNA"/>
</dbReference>
<feature type="compositionally biased region" description="Polar residues" evidence="1">
    <location>
        <begin position="487"/>
        <end position="497"/>
    </location>
</feature>
<accession>A0AAJ0H5Q3</accession>
<reference evidence="2" key="1">
    <citation type="journal article" date="2023" name="Mol. Phylogenet. Evol.">
        <title>Genome-scale phylogeny and comparative genomics of the fungal order Sordariales.</title>
        <authorList>
            <person name="Hensen N."/>
            <person name="Bonometti L."/>
            <person name="Westerberg I."/>
            <person name="Brannstrom I.O."/>
            <person name="Guillou S."/>
            <person name="Cros-Aarteil S."/>
            <person name="Calhoun S."/>
            <person name="Haridas S."/>
            <person name="Kuo A."/>
            <person name="Mondo S."/>
            <person name="Pangilinan J."/>
            <person name="Riley R."/>
            <person name="LaButti K."/>
            <person name="Andreopoulos B."/>
            <person name="Lipzen A."/>
            <person name="Chen C."/>
            <person name="Yan M."/>
            <person name="Daum C."/>
            <person name="Ng V."/>
            <person name="Clum A."/>
            <person name="Steindorff A."/>
            <person name="Ohm R.A."/>
            <person name="Martin F."/>
            <person name="Silar P."/>
            <person name="Natvig D.O."/>
            <person name="Lalanne C."/>
            <person name="Gautier V."/>
            <person name="Ament-Velasquez S.L."/>
            <person name="Kruys A."/>
            <person name="Hutchinson M.I."/>
            <person name="Powell A.J."/>
            <person name="Barry K."/>
            <person name="Miller A.N."/>
            <person name="Grigoriev I.V."/>
            <person name="Debuchy R."/>
            <person name="Gladieux P."/>
            <person name="Hiltunen Thoren M."/>
            <person name="Johannesson H."/>
        </authorList>
    </citation>
    <scope>NUCLEOTIDE SEQUENCE</scope>
    <source>
        <strain evidence="2">CBS 955.72</strain>
    </source>
</reference>
<proteinExistence type="predicted"/>
<comment type="caution">
    <text evidence="2">The sequence shown here is derived from an EMBL/GenBank/DDBJ whole genome shotgun (WGS) entry which is preliminary data.</text>
</comment>
<keyword evidence="3" id="KW-1185">Reference proteome</keyword>
<organism evidence="2 3">
    <name type="scientific">Lasiosphaeria hispida</name>
    <dbReference type="NCBI Taxonomy" id="260671"/>
    <lineage>
        <taxon>Eukaryota</taxon>
        <taxon>Fungi</taxon>
        <taxon>Dikarya</taxon>
        <taxon>Ascomycota</taxon>
        <taxon>Pezizomycotina</taxon>
        <taxon>Sordariomycetes</taxon>
        <taxon>Sordariomycetidae</taxon>
        <taxon>Sordariales</taxon>
        <taxon>Lasiosphaeriaceae</taxon>
        <taxon>Lasiosphaeria</taxon>
    </lineage>
</organism>
<dbReference type="Proteomes" id="UP001275084">
    <property type="component" value="Unassembled WGS sequence"/>
</dbReference>
<evidence type="ECO:0000313" key="3">
    <source>
        <dbReference type="Proteomes" id="UP001275084"/>
    </source>
</evidence>
<feature type="region of interest" description="Disordered" evidence="1">
    <location>
        <begin position="485"/>
        <end position="520"/>
    </location>
</feature>
<dbReference type="InterPro" id="IPR036047">
    <property type="entry name" value="F-box-like_dom_sf"/>
</dbReference>
<reference evidence="2" key="2">
    <citation type="submission" date="2023-06" db="EMBL/GenBank/DDBJ databases">
        <authorList>
            <consortium name="Lawrence Berkeley National Laboratory"/>
            <person name="Haridas S."/>
            <person name="Hensen N."/>
            <person name="Bonometti L."/>
            <person name="Westerberg I."/>
            <person name="Brannstrom I.O."/>
            <person name="Guillou S."/>
            <person name="Cros-Aarteil S."/>
            <person name="Calhoun S."/>
            <person name="Kuo A."/>
            <person name="Mondo S."/>
            <person name="Pangilinan J."/>
            <person name="Riley R."/>
            <person name="Labutti K."/>
            <person name="Andreopoulos B."/>
            <person name="Lipzen A."/>
            <person name="Chen C."/>
            <person name="Yanf M."/>
            <person name="Daum C."/>
            <person name="Ng V."/>
            <person name="Clum A."/>
            <person name="Steindorff A."/>
            <person name="Ohm R."/>
            <person name="Martin F."/>
            <person name="Silar P."/>
            <person name="Natvig D."/>
            <person name="Lalanne C."/>
            <person name="Gautier V."/>
            <person name="Ament-Velasquez S.L."/>
            <person name="Kruys A."/>
            <person name="Hutchinson M.I."/>
            <person name="Powell A.J."/>
            <person name="Barry K."/>
            <person name="Miller A.N."/>
            <person name="Grigoriev I.V."/>
            <person name="Debuchy R."/>
            <person name="Gladieux P."/>
            <person name="Thoren M.H."/>
            <person name="Johannesson H."/>
        </authorList>
    </citation>
    <scope>NUCLEOTIDE SEQUENCE</scope>
    <source>
        <strain evidence="2">CBS 955.72</strain>
    </source>
</reference>
<evidence type="ECO:0000256" key="1">
    <source>
        <dbReference type="SAM" id="MobiDB-lite"/>
    </source>
</evidence>
<dbReference type="AlphaFoldDB" id="A0AAJ0H5Q3"/>